<name>A0AB39NYH2_9ACTN</name>
<feature type="domain" description="CAAX prenyl protease 2/Lysostaphin resistance protein A-like" evidence="1">
    <location>
        <begin position="11"/>
        <end position="45"/>
    </location>
</feature>
<dbReference type="AlphaFoldDB" id="A0AB39NYH2"/>
<dbReference type="Pfam" id="PF02517">
    <property type="entry name" value="Rce1-like"/>
    <property type="match status" value="1"/>
</dbReference>
<keyword evidence="2" id="KW-0645">Protease</keyword>
<dbReference type="GO" id="GO:0006508">
    <property type="term" value="P:proteolysis"/>
    <property type="evidence" value="ECO:0007669"/>
    <property type="project" value="UniProtKB-KW"/>
</dbReference>
<accession>A0AB39NYH2</accession>
<dbReference type="RefSeq" id="WP_369229789.1">
    <property type="nucleotide sequence ID" value="NZ_CP163435.1"/>
</dbReference>
<gene>
    <name evidence="2" type="ORF">AB5J56_03205</name>
</gene>
<evidence type="ECO:0000313" key="2">
    <source>
        <dbReference type="EMBL" id="XDQ23760.1"/>
    </source>
</evidence>
<proteinExistence type="predicted"/>
<evidence type="ECO:0000259" key="1">
    <source>
        <dbReference type="Pfam" id="PF02517"/>
    </source>
</evidence>
<organism evidence="2">
    <name type="scientific">Streptomyces sp. R21</name>
    <dbReference type="NCBI Taxonomy" id="3238627"/>
    <lineage>
        <taxon>Bacteria</taxon>
        <taxon>Bacillati</taxon>
        <taxon>Actinomycetota</taxon>
        <taxon>Actinomycetes</taxon>
        <taxon>Kitasatosporales</taxon>
        <taxon>Streptomycetaceae</taxon>
        <taxon>Streptomyces</taxon>
    </lineage>
</organism>
<dbReference type="GO" id="GO:0080120">
    <property type="term" value="P:CAAX-box protein maturation"/>
    <property type="evidence" value="ECO:0007669"/>
    <property type="project" value="UniProtKB-ARBA"/>
</dbReference>
<keyword evidence="2" id="KW-0378">Hydrolase</keyword>
<dbReference type="InterPro" id="IPR003675">
    <property type="entry name" value="Rce1/LyrA-like_dom"/>
</dbReference>
<sequence length="46" mass="4829">MPTGIVADLGAVLFTAASGCPFCYLRHRSRSLLAPMALHWAANALG</sequence>
<reference evidence="2" key="1">
    <citation type="submission" date="2024-07" db="EMBL/GenBank/DDBJ databases">
        <authorList>
            <person name="Yu S.T."/>
        </authorList>
    </citation>
    <scope>NUCLEOTIDE SEQUENCE</scope>
    <source>
        <strain evidence="2">R21</strain>
    </source>
</reference>
<dbReference type="GO" id="GO:0004175">
    <property type="term" value="F:endopeptidase activity"/>
    <property type="evidence" value="ECO:0007669"/>
    <property type="project" value="UniProtKB-ARBA"/>
</dbReference>
<protein>
    <submittedName>
        <fullName evidence="2">CPBP family glutamic-type intramembrane protease</fullName>
    </submittedName>
</protein>
<dbReference type="EMBL" id="CP163435">
    <property type="protein sequence ID" value="XDQ23760.1"/>
    <property type="molecule type" value="Genomic_DNA"/>
</dbReference>